<feature type="transmembrane region" description="Helical" evidence="7">
    <location>
        <begin position="553"/>
        <end position="575"/>
    </location>
</feature>
<dbReference type="GO" id="GO:0005315">
    <property type="term" value="F:phosphate transmembrane transporter activity"/>
    <property type="evidence" value="ECO:0007669"/>
    <property type="project" value="InterPro"/>
</dbReference>
<organism evidence="9 10">
    <name type="scientific">Buddleja alternifolia</name>
    <dbReference type="NCBI Taxonomy" id="168488"/>
    <lineage>
        <taxon>Eukaryota</taxon>
        <taxon>Viridiplantae</taxon>
        <taxon>Streptophyta</taxon>
        <taxon>Embryophyta</taxon>
        <taxon>Tracheophyta</taxon>
        <taxon>Spermatophyta</taxon>
        <taxon>Magnoliopsida</taxon>
        <taxon>eudicotyledons</taxon>
        <taxon>Gunneridae</taxon>
        <taxon>Pentapetalae</taxon>
        <taxon>asterids</taxon>
        <taxon>lamiids</taxon>
        <taxon>Lamiales</taxon>
        <taxon>Scrophulariaceae</taxon>
        <taxon>Buddlejeae</taxon>
        <taxon>Buddleja</taxon>
    </lineage>
</organism>
<comment type="function">
    <text evidence="7">Sodium-phosphate symporter.</text>
</comment>
<evidence type="ECO:0000256" key="4">
    <source>
        <dbReference type="ARBA" id="ARBA00022692"/>
    </source>
</evidence>
<feature type="transmembrane region" description="Helical" evidence="7">
    <location>
        <begin position="61"/>
        <end position="82"/>
    </location>
</feature>
<keyword evidence="5 7" id="KW-1133">Transmembrane helix</keyword>
<dbReference type="AlphaFoldDB" id="A0AAV6XQV7"/>
<keyword evidence="2 7" id="KW-0813">Transport</keyword>
<comment type="similarity">
    <text evidence="7">Belongs to the inorganic phosphate transporter (PiT) (TC 2.A.20) family.</text>
</comment>
<evidence type="ECO:0000313" key="10">
    <source>
        <dbReference type="Proteomes" id="UP000826271"/>
    </source>
</evidence>
<evidence type="ECO:0000256" key="3">
    <source>
        <dbReference type="ARBA" id="ARBA00022592"/>
    </source>
</evidence>
<evidence type="ECO:0000256" key="2">
    <source>
        <dbReference type="ARBA" id="ARBA00022448"/>
    </source>
</evidence>
<feature type="transmembrane region" description="Helical" evidence="7">
    <location>
        <begin position="176"/>
        <end position="195"/>
    </location>
</feature>
<dbReference type="InterPro" id="IPR001204">
    <property type="entry name" value="Phos_transporter"/>
</dbReference>
<dbReference type="Proteomes" id="UP000826271">
    <property type="component" value="Unassembled WGS sequence"/>
</dbReference>
<keyword evidence="3 7" id="KW-0592">Phosphate transport</keyword>
<dbReference type="GO" id="GO:0035435">
    <property type="term" value="P:phosphate ion transmembrane transport"/>
    <property type="evidence" value="ECO:0007669"/>
    <property type="project" value="TreeGrafter"/>
</dbReference>
<comment type="subcellular location">
    <subcellularLocation>
        <location evidence="1 7">Membrane</location>
        <topology evidence="1 7">Multi-pass membrane protein</topology>
    </subcellularLocation>
</comment>
<evidence type="ECO:0000313" key="9">
    <source>
        <dbReference type="EMBL" id="KAG8385401.1"/>
    </source>
</evidence>
<accession>A0AAV6XQV7</accession>
<feature type="compositionally biased region" description="Basic and acidic residues" evidence="8">
    <location>
        <begin position="289"/>
        <end position="300"/>
    </location>
</feature>
<evidence type="ECO:0000256" key="5">
    <source>
        <dbReference type="ARBA" id="ARBA00022989"/>
    </source>
</evidence>
<dbReference type="EMBL" id="WHWC01000003">
    <property type="protein sequence ID" value="KAG8385401.1"/>
    <property type="molecule type" value="Genomic_DNA"/>
</dbReference>
<gene>
    <name evidence="9" type="ORF">BUALT_Bualt03G0039200</name>
</gene>
<dbReference type="Pfam" id="PF01384">
    <property type="entry name" value="PHO4"/>
    <property type="match status" value="1"/>
</dbReference>
<keyword evidence="6 7" id="KW-0472">Membrane</keyword>
<feature type="region of interest" description="Disordered" evidence="8">
    <location>
        <begin position="274"/>
        <end position="300"/>
    </location>
</feature>
<evidence type="ECO:0000256" key="1">
    <source>
        <dbReference type="ARBA" id="ARBA00004141"/>
    </source>
</evidence>
<dbReference type="PANTHER" id="PTHR11101">
    <property type="entry name" value="PHOSPHATE TRANSPORTER"/>
    <property type="match status" value="1"/>
</dbReference>
<dbReference type="GO" id="GO:0016020">
    <property type="term" value="C:membrane"/>
    <property type="evidence" value="ECO:0007669"/>
    <property type="project" value="UniProtKB-SubCell"/>
</dbReference>
<comment type="caution">
    <text evidence="9">The sequence shown here is derived from an EMBL/GenBank/DDBJ whole genome shotgun (WGS) entry which is preliminary data.</text>
</comment>
<sequence>MASTNGSNTTSLELAIGIVGKWKHTYQWIPIFGGGVAVAMAFSAGANNIPISFSSLIGSEALAFFKVAIMAFVIYIPGATFACNSAVTPLLSKFVRENQPSEGFIMWSMVVVLITATIWLAVATYFALPVSSQQSTRAALLGTMLATKGCKFLTLWEKSANDNFDGFDLLRFFLEWTVAPLISCACTFCFFKAFRNFILRHENGEKRIFIFLPVYYGISAGLLCLFIMDEVIPYYMRGFRRTIIVAVAMATLLGALLSLLLIVPLAKMRMDSTLASPPQQRTEGQDQAIDAKEGSKDNSEDAVRDFIQMRVLNTVYEEDEQSLASPQISQEIEHILSPPQPSRAQSAAFKQLLESTPNMLIRERNSQTIEKRENVSIFIRDFIKSIFYPVIACDRKTLIRHALAEKFDEMEDLLRFPHILTSSIFALVQGVRETAALMSPFQAILEIFNFRSEFSRNDKYVGSLSVDWWFRTAGALGASLGFLLCGWRLTQCLANRLSYISNSRGVAFQLSAVATIILVNKANFPVSSVHTSIGALIGLGIADSPRNVNWKLLLKFVFGWVMTVIFCCLVAYGIFFSSIHSPSYVVP</sequence>
<feature type="transmembrane region" description="Helical" evidence="7">
    <location>
        <begin position="207"/>
        <end position="228"/>
    </location>
</feature>
<name>A0AAV6XQV7_9LAMI</name>
<evidence type="ECO:0000256" key="8">
    <source>
        <dbReference type="SAM" id="MobiDB-lite"/>
    </source>
</evidence>
<dbReference type="PANTHER" id="PTHR11101:SF89">
    <property type="entry name" value="PHOSPHATE TRANSPORTER"/>
    <property type="match status" value="1"/>
</dbReference>
<keyword evidence="10" id="KW-1185">Reference proteome</keyword>
<reference evidence="9" key="1">
    <citation type="submission" date="2019-10" db="EMBL/GenBank/DDBJ databases">
        <authorList>
            <person name="Zhang R."/>
            <person name="Pan Y."/>
            <person name="Wang J."/>
            <person name="Ma R."/>
            <person name="Yu S."/>
        </authorList>
    </citation>
    <scope>NUCLEOTIDE SEQUENCE</scope>
    <source>
        <strain evidence="9">LA-IB0</strain>
        <tissue evidence="9">Leaf</tissue>
    </source>
</reference>
<protein>
    <recommendedName>
        <fullName evidence="7">Phosphate transporter</fullName>
    </recommendedName>
</protein>
<feature type="transmembrane region" description="Helical" evidence="7">
    <location>
        <begin position="243"/>
        <end position="266"/>
    </location>
</feature>
<keyword evidence="4 7" id="KW-0812">Transmembrane</keyword>
<feature type="transmembrane region" description="Helical" evidence="7">
    <location>
        <begin position="104"/>
        <end position="126"/>
    </location>
</feature>
<proteinExistence type="inferred from homology"/>
<evidence type="ECO:0000256" key="7">
    <source>
        <dbReference type="RuleBase" id="RU363058"/>
    </source>
</evidence>
<feature type="transmembrane region" description="Helical" evidence="7">
    <location>
        <begin position="28"/>
        <end position="49"/>
    </location>
</feature>
<evidence type="ECO:0000256" key="6">
    <source>
        <dbReference type="ARBA" id="ARBA00023136"/>
    </source>
</evidence>